<dbReference type="GO" id="GO:0005829">
    <property type="term" value="C:cytosol"/>
    <property type="evidence" value="ECO:0007669"/>
    <property type="project" value="TreeGrafter"/>
</dbReference>
<comment type="catalytic activity">
    <reaction evidence="3">
        <text>inosine + phosphate = alpha-D-ribose 1-phosphate + hypoxanthine</text>
        <dbReference type="Rhea" id="RHEA:27646"/>
        <dbReference type="ChEBI" id="CHEBI:17368"/>
        <dbReference type="ChEBI" id="CHEBI:17596"/>
        <dbReference type="ChEBI" id="CHEBI:43474"/>
        <dbReference type="ChEBI" id="CHEBI:57720"/>
        <dbReference type="EC" id="2.4.2.1"/>
    </reaction>
</comment>
<keyword evidence="2 3" id="KW-0808">Transferase</keyword>
<evidence type="ECO:0000256" key="1">
    <source>
        <dbReference type="ARBA" id="ARBA00022676"/>
    </source>
</evidence>
<dbReference type="SUPFAM" id="SSF51182">
    <property type="entry name" value="RmlC-like cupins"/>
    <property type="match status" value="1"/>
</dbReference>
<comment type="catalytic activity">
    <reaction evidence="3">
        <text>thymidine + phosphate = 2-deoxy-alpha-D-ribose 1-phosphate + thymine</text>
        <dbReference type="Rhea" id="RHEA:16037"/>
        <dbReference type="ChEBI" id="CHEBI:17748"/>
        <dbReference type="ChEBI" id="CHEBI:17821"/>
        <dbReference type="ChEBI" id="CHEBI:43474"/>
        <dbReference type="ChEBI" id="CHEBI:57259"/>
        <dbReference type="EC" id="2.4.2.2"/>
    </reaction>
</comment>
<evidence type="ECO:0000256" key="3">
    <source>
        <dbReference type="HAMAP-Rule" id="MF_01537"/>
    </source>
</evidence>
<dbReference type="EC" id="2.4.2.1" evidence="3"/>
<accession>A0A2Z4G9L7</accession>
<dbReference type="GO" id="GO:0004731">
    <property type="term" value="F:purine-nucleoside phosphorylase activity"/>
    <property type="evidence" value="ECO:0007669"/>
    <property type="project" value="UniProtKB-UniRule"/>
</dbReference>
<proteinExistence type="inferred from homology"/>
<dbReference type="PANTHER" id="PTHR36540:SF1">
    <property type="entry name" value="PYRIMIDINE_PURINE NUCLEOSIDE PHOSPHORYLASE"/>
    <property type="match status" value="1"/>
</dbReference>
<dbReference type="RefSeq" id="WP_111371024.1">
    <property type="nucleotide sequence ID" value="NZ_CP029480.1"/>
</dbReference>
<dbReference type="EMBL" id="CP029480">
    <property type="protein sequence ID" value="AWV97922.1"/>
    <property type="molecule type" value="Genomic_DNA"/>
</dbReference>
<dbReference type="GO" id="GO:0004850">
    <property type="term" value="F:uridine phosphorylase activity"/>
    <property type="evidence" value="ECO:0007669"/>
    <property type="project" value="RHEA"/>
</dbReference>
<comment type="catalytic activity">
    <reaction evidence="3">
        <text>a purine D-ribonucleoside + phosphate = a purine nucleobase + alpha-D-ribose 1-phosphate</text>
        <dbReference type="Rhea" id="RHEA:19805"/>
        <dbReference type="ChEBI" id="CHEBI:26386"/>
        <dbReference type="ChEBI" id="CHEBI:43474"/>
        <dbReference type="ChEBI" id="CHEBI:57720"/>
        <dbReference type="ChEBI" id="CHEBI:142355"/>
        <dbReference type="EC" id="2.4.2.1"/>
    </reaction>
</comment>
<name>A0A2Z4G9L7_9BACT</name>
<evidence type="ECO:0000313" key="4">
    <source>
        <dbReference type="EMBL" id="AWV97922.1"/>
    </source>
</evidence>
<organism evidence="4 5">
    <name type="scientific">Arcticibacterium luteifluviistationis</name>
    <dbReference type="NCBI Taxonomy" id="1784714"/>
    <lineage>
        <taxon>Bacteria</taxon>
        <taxon>Pseudomonadati</taxon>
        <taxon>Bacteroidota</taxon>
        <taxon>Cytophagia</taxon>
        <taxon>Cytophagales</taxon>
        <taxon>Leadbetterellaceae</taxon>
        <taxon>Arcticibacterium</taxon>
    </lineage>
</organism>
<comment type="similarity">
    <text evidence="3">Belongs to the nucleoside phosphorylase PpnP family.</text>
</comment>
<dbReference type="Gene3D" id="2.60.120.10">
    <property type="entry name" value="Jelly Rolls"/>
    <property type="match status" value="1"/>
</dbReference>
<comment type="catalytic activity">
    <reaction evidence="3">
        <text>guanosine + phosphate = alpha-D-ribose 1-phosphate + guanine</text>
        <dbReference type="Rhea" id="RHEA:13233"/>
        <dbReference type="ChEBI" id="CHEBI:16235"/>
        <dbReference type="ChEBI" id="CHEBI:16750"/>
        <dbReference type="ChEBI" id="CHEBI:43474"/>
        <dbReference type="ChEBI" id="CHEBI:57720"/>
        <dbReference type="EC" id="2.4.2.1"/>
    </reaction>
</comment>
<dbReference type="InterPro" id="IPR011051">
    <property type="entry name" value="RmlC_Cupin_sf"/>
</dbReference>
<comment type="function">
    <text evidence="3">Catalyzes the phosphorolysis of diverse nucleosides, yielding D-ribose 1-phosphate and the respective free bases. Can use uridine, adenosine, guanosine, cytidine, thymidine, inosine and xanthosine as substrates. Also catalyzes the reverse reactions.</text>
</comment>
<dbReference type="PANTHER" id="PTHR36540">
    <property type="entry name" value="PYRIMIDINE/PURINE NUCLEOSIDE PHOSPHORYLASE"/>
    <property type="match status" value="1"/>
</dbReference>
<dbReference type="CDD" id="cd20296">
    <property type="entry name" value="cupin_PpnP-like"/>
    <property type="match status" value="1"/>
</dbReference>
<dbReference type="EC" id="2.4.2.2" evidence="3"/>
<dbReference type="InterPro" id="IPR014710">
    <property type="entry name" value="RmlC-like_jellyroll"/>
</dbReference>
<dbReference type="InterPro" id="IPR009664">
    <property type="entry name" value="Ppnp"/>
</dbReference>
<dbReference type="Pfam" id="PF06865">
    <property type="entry name" value="Ppnp"/>
    <property type="match status" value="1"/>
</dbReference>
<dbReference type="KEGG" id="als:DJ013_06970"/>
<dbReference type="Proteomes" id="UP000249873">
    <property type="component" value="Chromosome"/>
</dbReference>
<protein>
    <recommendedName>
        <fullName evidence="3">Pyrimidine/purine nucleoside phosphorylase</fullName>
        <ecNumber evidence="3">2.4.2.1</ecNumber>
        <ecNumber evidence="3">2.4.2.2</ecNumber>
    </recommendedName>
    <alternativeName>
        <fullName evidence="3">Adenosine phosphorylase</fullName>
    </alternativeName>
    <alternativeName>
        <fullName evidence="3">Cytidine phosphorylase</fullName>
    </alternativeName>
    <alternativeName>
        <fullName evidence="3">Guanosine phosphorylase</fullName>
    </alternativeName>
    <alternativeName>
        <fullName evidence="3">Inosine phosphorylase</fullName>
    </alternativeName>
    <alternativeName>
        <fullName evidence="3">Thymidine phosphorylase</fullName>
    </alternativeName>
    <alternativeName>
        <fullName evidence="3">Uridine phosphorylase</fullName>
    </alternativeName>
    <alternativeName>
        <fullName evidence="3">Xanthosine phosphorylase</fullName>
    </alternativeName>
</protein>
<evidence type="ECO:0000256" key="2">
    <source>
        <dbReference type="ARBA" id="ARBA00022679"/>
    </source>
</evidence>
<dbReference type="AlphaFoldDB" id="A0A2Z4G9L7"/>
<evidence type="ECO:0000313" key="5">
    <source>
        <dbReference type="Proteomes" id="UP000249873"/>
    </source>
</evidence>
<dbReference type="GO" id="GO:0009032">
    <property type="term" value="F:thymidine phosphorylase activity"/>
    <property type="evidence" value="ECO:0007669"/>
    <property type="project" value="RHEA"/>
</dbReference>
<comment type="catalytic activity">
    <reaction evidence="3">
        <text>cytidine + phosphate = cytosine + alpha-D-ribose 1-phosphate</text>
        <dbReference type="Rhea" id="RHEA:52540"/>
        <dbReference type="ChEBI" id="CHEBI:16040"/>
        <dbReference type="ChEBI" id="CHEBI:17562"/>
        <dbReference type="ChEBI" id="CHEBI:43474"/>
        <dbReference type="ChEBI" id="CHEBI:57720"/>
        <dbReference type="EC" id="2.4.2.2"/>
    </reaction>
</comment>
<dbReference type="GO" id="GO:0047975">
    <property type="term" value="F:guanosine phosphorylase activity"/>
    <property type="evidence" value="ECO:0007669"/>
    <property type="project" value="RHEA"/>
</dbReference>
<dbReference type="FunFam" id="2.60.120.10:FF:000016">
    <property type="entry name" value="Pyrimidine/purine nucleoside phosphorylase"/>
    <property type="match status" value="1"/>
</dbReference>
<comment type="catalytic activity">
    <reaction evidence="3">
        <text>uridine + phosphate = alpha-D-ribose 1-phosphate + uracil</text>
        <dbReference type="Rhea" id="RHEA:24388"/>
        <dbReference type="ChEBI" id="CHEBI:16704"/>
        <dbReference type="ChEBI" id="CHEBI:17568"/>
        <dbReference type="ChEBI" id="CHEBI:43474"/>
        <dbReference type="ChEBI" id="CHEBI:57720"/>
        <dbReference type="EC" id="2.4.2.2"/>
    </reaction>
</comment>
<gene>
    <name evidence="3" type="primary">ppnP</name>
    <name evidence="4" type="ORF">DJ013_06970</name>
</gene>
<comment type="catalytic activity">
    <reaction evidence="3">
        <text>adenosine + phosphate = alpha-D-ribose 1-phosphate + adenine</text>
        <dbReference type="Rhea" id="RHEA:27642"/>
        <dbReference type="ChEBI" id="CHEBI:16335"/>
        <dbReference type="ChEBI" id="CHEBI:16708"/>
        <dbReference type="ChEBI" id="CHEBI:43474"/>
        <dbReference type="ChEBI" id="CHEBI:57720"/>
        <dbReference type="EC" id="2.4.2.1"/>
    </reaction>
</comment>
<reference evidence="4 5" key="1">
    <citation type="submission" date="2018-05" db="EMBL/GenBank/DDBJ databases">
        <title>Complete genome sequence of Arcticibacterium luteifluviistationis SM1504T, a cytophagaceae bacterium isolated from Arctic surface seawater.</title>
        <authorList>
            <person name="Li Y."/>
            <person name="Qin Q.-L."/>
        </authorList>
    </citation>
    <scope>NUCLEOTIDE SEQUENCE [LARGE SCALE GENOMIC DNA]</scope>
    <source>
        <strain evidence="4 5">SM1504</strain>
    </source>
</reference>
<dbReference type="OrthoDB" id="9793848at2"/>
<sequence length="93" mass="10294">MIEANVYFDNNVKSLGYETPEGKSSIGVMEPGEYTFGTGAPEIMNVIQGALTVLLPNETEWKTFNGGQHFNVIGDSSFKVKVETQTSYMCQYI</sequence>
<comment type="catalytic activity">
    <reaction evidence="3">
        <text>xanthosine + phosphate = alpha-D-ribose 1-phosphate + xanthine</text>
        <dbReference type="Rhea" id="RHEA:27638"/>
        <dbReference type="ChEBI" id="CHEBI:17712"/>
        <dbReference type="ChEBI" id="CHEBI:18107"/>
        <dbReference type="ChEBI" id="CHEBI:43474"/>
        <dbReference type="ChEBI" id="CHEBI:57720"/>
        <dbReference type="EC" id="2.4.2.1"/>
    </reaction>
</comment>
<dbReference type="HAMAP" id="MF_01537">
    <property type="entry name" value="Nucleos_phosphorylase_PpnP"/>
    <property type="match status" value="1"/>
</dbReference>
<keyword evidence="1 3" id="KW-0328">Glycosyltransferase</keyword>
<keyword evidence="5" id="KW-1185">Reference proteome</keyword>